<proteinExistence type="predicted"/>
<dbReference type="AlphaFoldDB" id="A0A1M6NK46"/>
<gene>
    <name evidence="2" type="ORF">SAMN05444280_14310</name>
</gene>
<feature type="region of interest" description="Disordered" evidence="1">
    <location>
        <begin position="1"/>
        <end position="28"/>
    </location>
</feature>
<accession>A0A1M6NK46</accession>
<keyword evidence="3" id="KW-1185">Reference proteome</keyword>
<dbReference type="Proteomes" id="UP000184050">
    <property type="component" value="Unassembled WGS sequence"/>
</dbReference>
<evidence type="ECO:0000256" key="1">
    <source>
        <dbReference type="SAM" id="MobiDB-lite"/>
    </source>
</evidence>
<dbReference type="EMBL" id="FQZE01000043">
    <property type="protein sequence ID" value="SHJ96036.1"/>
    <property type="molecule type" value="Genomic_DNA"/>
</dbReference>
<organism evidence="2 3">
    <name type="scientific">Tangfeifania diversioriginum</name>
    <dbReference type="NCBI Taxonomy" id="1168035"/>
    <lineage>
        <taxon>Bacteria</taxon>
        <taxon>Pseudomonadati</taxon>
        <taxon>Bacteroidota</taxon>
        <taxon>Bacteroidia</taxon>
        <taxon>Marinilabiliales</taxon>
        <taxon>Prolixibacteraceae</taxon>
        <taxon>Tangfeifania</taxon>
    </lineage>
</organism>
<dbReference type="STRING" id="1168035.SAMN05444280_14310"/>
<sequence length="73" mass="8176">MIIGEMTGMKLSKAQAGHSQTLYGEGKKQVGRLPEPLLRGMPKLLNERKEERKTGVRRLQAMANAKDTIQQLN</sequence>
<evidence type="ECO:0000313" key="2">
    <source>
        <dbReference type="EMBL" id="SHJ96036.1"/>
    </source>
</evidence>
<protein>
    <submittedName>
        <fullName evidence="2">Uncharacterized protein</fullName>
    </submittedName>
</protein>
<evidence type="ECO:0000313" key="3">
    <source>
        <dbReference type="Proteomes" id="UP000184050"/>
    </source>
</evidence>
<name>A0A1M6NK46_9BACT</name>
<reference evidence="2 3" key="1">
    <citation type="submission" date="2016-11" db="EMBL/GenBank/DDBJ databases">
        <authorList>
            <person name="Jaros S."/>
            <person name="Januszkiewicz K."/>
            <person name="Wedrychowicz H."/>
        </authorList>
    </citation>
    <scope>NUCLEOTIDE SEQUENCE [LARGE SCALE GENOMIC DNA]</scope>
    <source>
        <strain evidence="2 3">DSM 27063</strain>
    </source>
</reference>